<keyword evidence="7 8" id="KW-1208">Phospholipid metabolism</keyword>
<evidence type="ECO:0000313" key="16">
    <source>
        <dbReference type="EMBL" id="OAA31894.1"/>
    </source>
</evidence>
<dbReference type="GO" id="GO:0005829">
    <property type="term" value="C:cytosol"/>
    <property type="evidence" value="ECO:0007669"/>
    <property type="project" value="TreeGrafter"/>
</dbReference>
<feature type="binding site" evidence="8">
    <location>
        <position position="129"/>
    </location>
    <ligand>
        <name>sn-glycerol 3-phosphate</name>
        <dbReference type="ChEBI" id="CHEBI:57597"/>
    </ligand>
</feature>
<keyword evidence="17" id="KW-1185">Reference proteome</keyword>
<feature type="binding site" evidence="8">
    <location>
        <position position="131"/>
    </location>
    <ligand>
        <name>NADPH</name>
        <dbReference type="ChEBI" id="CHEBI:57783"/>
    </ligand>
</feature>
<feature type="binding site" evidence="8">
    <location>
        <position position="46"/>
    </location>
    <ligand>
        <name>NADPH</name>
        <dbReference type="ChEBI" id="CHEBI:57783"/>
    </ligand>
</feature>
<dbReference type="Pfam" id="PF07479">
    <property type="entry name" value="NAD_Gly3P_dh_C"/>
    <property type="match status" value="1"/>
</dbReference>
<feature type="binding site" evidence="8">
    <location>
        <position position="272"/>
    </location>
    <ligand>
        <name>NADPH</name>
        <dbReference type="ChEBI" id="CHEBI:57783"/>
    </ligand>
</feature>
<feature type="binding site" evidence="8">
    <location>
        <position position="182"/>
    </location>
    <ligand>
        <name>sn-glycerol 3-phosphate</name>
        <dbReference type="ChEBI" id="CHEBI:57597"/>
    </ligand>
</feature>
<feature type="binding site" evidence="8">
    <location>
        <position position="246"/>
    </location>
    <ligand>
        <name>sn-glycerol 3-phosphate</name>
        <dbReference type="ChEBI" id="CHEBI:57597"/>
    </ligand>
</feature>
<feature type="binding site" evidence="8">
    <location>
        <position position="247"/>
    </location>
    <ligand>
        <name>sn-glycerol 3-phosphate</name>
        <dbReference type="ChEBI" id="CHEBI:57597"/>
    </ligand>
</feature>
<keyword evidence="2 8" id="KW-0444">Lipid biosynthesis</keyword>
<name>A0A182C804_9BACT</name>
<evidence type="ECO:0000256" key="3">
    <source>
        <dbReference type="ARBA" id="ARBA00023002"/>
    </source>
</evidence>
<evidence type="ECO:0000256" key="7">
    <source>
        <dbReference type="ARBA" id="ARBA00023264"/>
    </source>
</evidence>
<keyword evidence="6 8" id="KW-0594">Phospholipid biosynthesis</keyword>
<evidence type="ECO:0000256" key="10">
    <source>
        <dbReference type="PIRSR" id="PIRSR000114-2"/>
    </source>
</evidence>
<keyword evidence="4 8" id="KW-0520">NAD</keyword>
<proteinExistence type="inferred from homology"/>
<evidence type="ECO:0000256" key="2">
    <source>
        <dbReference type="ARBA" id="ARBA00022516"/>
    </source>
</evidence>
<dbReference type="OrthoDB" id="9812273at2"/>
<dbReference type="Proteomes" id="UP000077339">
    <property type="component" value="Unassembled WGS sequence"/>
</dbReference>
<keyword evidence="8" id="KW-0963">Cytoplasm</keyword>
<sequence>MKIAIVGAGSWGTAMSKVLANSGHEVLLWVRENDLLDQLKESKRSYYIDIILPEGILFTGDIQEAISFSNLIFNAVPVQFIRRIFEGLDLRGKTVVNLSKGIELSSLKRPSELFKEFGAFRCVTLSGPSYADEVAREVPTTVVSAAERIEDARFVRDIFKTGYFRVYSNNDQVGVEVSGALKNVIAIAAGIIDGMGGWYNTKASLITRAIVEFIRLGNCLGAKPETFGGLAGIGDLIVTCTGKYSRNRAVGEELAKGKDINEILSKRKTVAEGVPTSKAVHELAKVFNIELPISSEVYKVIFEGKSPWQAVEELMSRSQKDEINWLQNR</sequence>
<feature type="binding site" evidence="11">
    <location>
        <begin position="7"/>
        <end position="12"/>
    </location>
    <ligand>
        <name>NAD(+)</name>
        <dbReference type="ChEBI" id="CHEBI:57540"/>
    </ligand>
</feature>
<dbReference type="RefSeq" id="WP_068345574.1">
    <property type="nucleotide sequence ID" value="NZ_JFHK01000002.1"/>
</dbReference>
<feature type="domain" description="Glycerol-3-phosphate dehydrogenase NAD-dependent C-terminal" evidence="15">
    <location>
        <begin position="171"/>
        <end position="312"/>
    </location>
</feature>
<dbReference type="InterPro" id="IPR008927">
    <property type="entry name" value="6-PGluconate_DH-like_C_sf"/>
</dbReference>
<evidence type="ECO:0000259" key="15">
    <source>
        <dbReference type="Pfam" id="PF07479"/>
    </source>
</evidence>
<evidence type="ECO:0000256" key="4">
    <source>
        <dbReference type="ARBA" id="ARBA00023027"/>
    </source>
</evidence>
<feature type="binding site" evidence="8">
    <location>
        <position position="127"/>
    </location>
    <ligand>
        <name>sn-glycerol 3-phosphate</name>
        <dbReference type="ChEBI" id="CHEBI:57597"/>
    </ligand>
</feature>
<evidence type="ECO:0000256" key="6">
    <source>
        <dbReference type="ARBA" id="ARBA00023209"/>
    </source>
</evidence>
<dbReference type="GO" id="GO:0051287">
    <property type="term" value="F:NAD binding"/>
    <property type="evidence" value="ECO:0007669"/>
    <property type="project" value="InterPro"/>
</dbReference>
<dbReference type="GO" id="GO:0006650">
    <property type="term" value="P:glycerophospholipid metabolic process"/>
    <property type="evidence" value="ECO:0007669"/>
    <property type="project" value="UniProtKB-UniRule"/>
</dbReference>
<keyword evidence="3 8" id="KW-0560">Oxidoreductase</keyword>
<dbReference type="InterPro" id="IPR006109">
    <property type="entry name" value="G3P_DH_NAD-dep_C"/>
</dbReference>
<keyword evidence="8" id="KW-0547">Nucleotide-binding</keyword>
<dbReference type="InterPro" id="IPR013328">
    <property type="entry name" value="6PGD_dom2"/>
</dbReference>
<feature type="binding site" evidence="8">
    <location>
        <position position="100"/>
    </location>
    <ligand>
        <name>NADPH</name>
        <dbReference type="ChEBI" id="CHEBI:57783"/>
    </ligand>
</feature>
<comment type="subcellular location">
    <subcellularLocation>
        <location evidence="8">Cytoplasm</location>
    </subcellularLocation>
</comment>
<feature type="binding site" evidence="8">
    <location>
        <position position="100"/>
    </location>
    <ligand>
        <name>sn-glycerol 3-phosphate</name>
        <dbReference type="ChEBI" id="CHEBI:57597"/>
    </ligand>
</feature>
<dbReference type="NCBIfam" id="NF000942">
    <property type="entry name" value="PRK00094.1-4"/>
    <property type="match status" value="1"/>
</dbReference>
<dbReference type="STRING" id="1453497.AT15_03460"/>
<accession>A0A182C804</accession>
<keyword evidence="5 8" id="KW-0443">Lipid metabolism</keyword>
<dbReference type="PANTHER" id="PTHR11728:SF1">
    <property type="entry name" value="GLYCEROL-3-PHOSPHATE DEHYDROGENASE [NAD(+)] 2, CHLOROPLASTIC"/>
    <property type="match status" value="1"/>
</dbReference>
<evidence type="ECO:0000313" key="17">
    <source>
        <dbReference type="Proteomes" id="UP000077339"/>
    </source>
</evidence>
<feature type="binding site" evidence="10">
    <location>
        <begin position="246"/>
        <end position="247"/>
    </location>
    <ligand>
        <name>substrate</name>
    </ligand>
</feature>
<feature type="binding site" evidence="11">
    <location>
        <position position="246"/>
    </location>
    <ligand>
        <name>NAD(+)</name>
        <dbReference type="ChEBI" id="CHEBI:57540"/>
    </ligand>
</feature>
<dbReference type="InterPro" id="IPR036291">
    <property type="entry name" value="NAD(P)-bd_dom_sf"/>
</dbReference>
<feature type="active site" description="Proton acceptor" evidence="8 9">
    <location>
        <position position="182"/>
    </location>
</feature>
<evidence type="ECO:0000259" key="14">
    <source>
        <dbReference type="Pfam" id="PF01210"/>
    </source>
</evidence>
<comment type="caution">
    <text evidence="8">Lacks conserved residue(s) required for the propagation of feature annotation.</text>
</comment>
<dbReference type="GO" id="GO:0046167">
    <property type="term" value="P:glycerol-3-phosphate biosynthetic process"/>
    <property type="evidence" value="ECO:0007669"/>
    <property type="project" value="UniProtKB-UniRule"/>
</dbReference>
<dbReference type="EC" id="1.1.1.94" evidence="8"/>
<dbReference type="GO" id="GO:0005975">
    <property type="term" value="P:carbohydrate metabolic process"/>
    <property type="evidence" value="ECO:0007669"/>
    <property type="project" value="InterPro"/>
</dbReference>
<dbReference type="GO" id="GO:0046168">
    <property type="term" value="P:glycerol-3-phosphate catabolic process"/>
    <property type="evidence" value="ECO:0007669"/>
    <property type="project" value="InterPro"/>
</dbReference>
<comment type="pathway">
    <text evidence="8">Membrane lipid metabolism; glycerophospholipid metabolism.</text>
</comment>
<feature type="binding site" evidence="10">
    <location>
        <position position="100"/>
    </location>
    <ligand>
        <name>substrate</name>
    </ligand>
</feature>
<protein>
    <recommendedName>
        <fullName evidence="8">Glycerol-3-phosphate dehydrogenase [NAD(P)+]</fullName>
        <ecNumber evidence="8">1.1.1.94</ecNumber>
    </recommendedName>
    <alternativeName>
        <fullName evidence="8">NAD(P)(+)-dependent glycerol-3-phosphate dehydrogenase</fullName>
    </alternativeName>
    <alternativeName>
        <fullName evidence="8">NAD(P)H-dependent dihydroxyacetone-phosphate reductase</fullName>
    </alternativeName>
</protein>
<evidence type="ECO:0000256" key="12">
    <source>
        <dbReference type="RuleBase" id="RU000437"/>
    </source>
</evidence>
<keyword evidence="8" id="KW-0521">NADP</keyword>
<evidence type="ECO:0000256" key="11">
    <source>
        <dbReference type="PIRSR" id="PIRSR000114-3"/>
    </source>
</evidence>
<dbReference type="InterPro" id="IPR006168">
    <property type="entry name" value="G3P_DH_NAD-dep"/>
</dbReference>
<dbReference type="Gene3D" id="3.40.50.720">
    <property type="entry name" value="NAD(P)-binding Rossmann-like Domain"/>
    <property type="match status" value="1"/>
</dbReference>
<comment type="caution">
    <text evidence="16">The sequence shown here is derived from an EMBL/GenBank/DDBJ whole genome shotgun (WGS) entry which is preliminary data.</text>
</comment>
<dbReference type="PANTHER" id="PTHR11728">
    <property type="entry name" value="GLYCEROL-3-PHOSPHATE DEHYDROGENASE"/>
    <property type="match status" value="1"/>
</dbReference>
<dbReference type="SUPFAM" id="SSF48179">
    <property type="entry name" value="6-phosphogluconate dehydrogenase C-terminal domain-like"/>
    <property type="match status" value="1"/>
</dbReference>
<dbReference type="GO" id="GO:0141153">
    <property type="term" value="F:glycerol-3-phosphate dehydrogenase (NADP+) activity"/>
    <property type="evidence" value="ECO:0007669"/>
    <property type="project" value="RHEA"/>
</dbReference>
<feature type="binding site" evidence="11">
    <location>
        <position position="131"/>
    </location>
    <ligand>
        <name>NAD(+)</name>
        <dbReference type="ChEBI" id="CHEBI:57540"/>
    </ligand>
</feature>
<dbReference type="AlphaFoldDB" id="A0A182C804"/>
<feature type="binding site" evidence="8">
    <location>
        <position position="10"/>
    </location>
    <ligand>
        <name>NADPH</name>
        <dbReference type="ChEBI" id="CHEBI:57783"/>
    </ligand>
</feature>
<feature type="binding site" evidence="11">
    <location>
        <position position="80"/>
    </location>
    <ligand>
        <name>NAD(+)</name>
        <dbReference type="ChEBI" id="CHEBI:57540"/>
    </ligand>
</feature>
<dbReference type="Pfam" id="PF01210">
    <property type="entry name" value="NAD_Gly3P_dh_N"/>
    <property type="match status" value="1"/>
</dbReference>
<evidence type="ECO:0000256" key="5">
    <source>
        <dbReference type="ARBA" id="ARBA00023098"/>
    </source>
</evidence>
<organism evidence="16 17">
    <name type="scientific">Kosmotoga arenicorallina S304</name>
    <dbReference type="NCBI Taxonomy" id="1453497"/>
    <lineage>
        <taxon>Bacteria</taxon>
        <taxon>Thermotogati</taxon>
        <taxon>Thermotogota</taxon>
        <taxon>Thermotogae</taxon>
        <taxon>Kosmotogales</taxon>
        <taxon>Kosmotogaceae</taxon>
        <taxon>Kosmotoga</taxon>
    </lineage>
</organism>
<dbReference type="NCBIfam" id="NF000940">
    <property type="entry name" value="PRK00094.1-2"/>
    <property type="match status" value="1"/>
</dbReference>
<dbReference type="PATRIC" id="fig|1453497.3.peg.683"/>
<feature type="domain" description="Glycerol-3-phosphate dehydrogenase NAD-dependent N-terminal" evidence="14">
    <location>
        <begin position="2"/>
        <end position="149"/>
    </location>
</feature>
<evidence type="ECO:0000256" key="1">
    <source>
        <dbReference type="ARBA" id="ARBA00011009"/>
    </source>
</evidence>
<comment type="function">
    <text evidence="8">Catalyzes the reduction of the glycolytic intermediate dihydroxyacetone phosphate (DHAP) to sn-glycerol 3-phosphate (G3P), the key precursor for phospholipid synthesis.</text>
</comment>
<dbReference type="GO" id="GO:0008654">
    <property type="term" value="P:phospholipid biosynthetic process"/>
    <property type="evidence" value="ECO:0007669"/>
    <property type="project" value="UniProtKB-KW"/>
</dbReference>
<dbReference type="FunFam" id="1.10.1040.10:FF:000001">
    <property type="entry name" value="Glycerol-3-phosphate dehydrogenase [NAD(P)+]"/>
    <property type="match status" value="1"/>
</dbReference>
<comment type="similarity">
    <text evidence="1 8 12">Belongs to the NAD-dependent glycerol-3-phosphate dehydrogenase family.</text>
</comment>
<feature type="binding site" evidence="8">
    <location>
        <position position="245"/>
    </location>
    <ligand>
        <name>sn-glycerol 3-phosphate</name>
        <dbReference type="ChEBI" id="CHEBI:57597"/>
    </ligand>
</feature>
<reference evidence="16 17" key="1">
    <citation type="submission" date="2014-02" db="EMBL/GenBank/DDBJ databases">
        <title>Kosmotoga genome sequencing.</title>
        <authorList>
            <person name="Pollo S.M."/>
            <person name="Charchuk R."/>
            <person name="Nesbo C.L."/>
        </authorList>
    </citation>
    <scope>NUCLEOTIDE SEQUENCE [LARGE SCALE GENOMIC DNA]</scope>
    <source>
        <strain evidence="16 17">S304</strain>
    </source>
</reference>
<comment type="catalytic activity">
    <reaction evidence="8 13">
        <text>sn-glycerol 3-phosphate + NADP(+) = dihydroxyacetone phosphate + NADPH + H(+)</text>
        <dbReference type="Rhea" id="RHEA:11096"/>
        <dbReference type="ChEBI" id="CHEBI:15378"/>
        <dbReference type="ChEBI" id="CHEBI:57597"/>
        <dbReference type="ChEBI" id="CHEBI:57642"/>
        <dbReference type="ChEBI" id="CHEBI:57783"/>
        <dbReference type="ChEBI" id="CHEBI:58349"/>
        <dbReference type="EC" id="1.1.1.94"/>
    </reaction>
</comment>
<feature type="binding site" evidence="8">
    <location>
        <position position="246"/>
    </location>
    <ligand>
        <name>NADPH</name>
        <dbReference type="ChEBI" id="CHEBI:57783"/>
    </ligand>
</feature>
<dbReference type="SUPFAM" id="SSF51735">
    <property type="entry name" value="NAD(P)-binding Rossmann-fold domains"/>
    <property type="match status" value="1"/>
</dbReference>
<feature type="binding site" evidence="8">
    <location>
        <position position="11"/>
    </location>
    <ligand>
        <name>NADPH</name>
        <dbReference type="ChEBI" id="CHEBI:57783"/>
    </ligand>
</feature>
<dbReference type="PRINTS" id="PR00077">
    <property type="entry name" value="GPDHDRGNASE"/>
</dbReference>
<evidence type="ECO:0000256" key="8">
    <source>
        <dbReference type="HAMAP-Rule" id="MF_00394"/>
    </source>
</evidence>
<dbReference type="PIRSF" id="PIRSF000114">
    <property type="entry name" value="Glycerol-3-P_dh"/>
    <property type="match status" value="1"/>
</dbReference>
<feature type="binding site" evidence="8">
    <location>
        <position position="31"/>
    </location>
    <ligand>
        <name>NADPH</name>
        <dbReference type="ChEBI" id="CHEBI:57783"/>
    </ligand>
</feature>
<dbReference type="EMBL" id="JFHK01000002">
    <property type="protein sequence ID" value="OAA31894.1"/>
    <property type="molecule type" value="Genomic_DNA"/>
</dbReference>
<dbReference type="InterPro" id="IPR011128">
    <property type="entry name" value="G3P_DH_NAD-dep_N"/>
</dbReference>
<dbReference type="UniPathway" id="UPA00940"/>
<comment type="catalytic activity">
    <reaction evidence="8">
        <text>sn-glycerol 3-phosphate + NAD(+) = dihydroxyacetone phosphate + NADH + H(+)</text>
        <dbReference type="Rhea" id="RHEA:11092"/>
        <dbReference type="ChEBI" id="CHEBI:15378"/>
        <dbReference type="ChEBI" id="CHEBI:57540"/>
        <dbReference type="ChEBI" id="CHEBI:57597"/>
        <dbReference type="ChEBI" id="CHEBI:57642"/>
        <dbReference type="ChEBI" id="CHEBI:57945"/>
        <dbReference type="EC" id="1.1.1.94"/>
    </reaction>
</comment>
<feature type="binding site" evidence="8">
    <location>
        <position position="235"/>
    </location>
    <ligand>
        <name>sn-glycerol 3-phosphate</name>
        <dbReference type="ChEBI" id="CHEBI:57597"/>
    </ligand>
</feature>
<feature type="binding site" evidence="8">
    <location>
        <position position="270"/>
    </location>
    <ligand>
        <name>NADPH</name>
        <dbReference type="ChEBI" id="CHEBI:57783"/>
    </ligand>
</feature>
<dbReference type="HAMAP" id="MF_00394">
    <property type="entry name" value="NAD_Glyc3P_dehydrog"/>
    <property type="match status" value="1"/>
</dbReference>
<dbReference type="Gene3D" id="1.10.1040.10">
    <property type="entry name" value="N-(1-d-carboxylethyl)-l-norvaline Dehydrogenase, domain 2"/>
    <property type="match status" value="1"/>
</dbReference>
<gene>
    <name evidence="8" type="primary">gpsA</name>
    <name evidence="16" type="ORF">AT15_03460</name>
</gene>
<evidence type="ECO:0000256" key="9">
    <source>
        <dbReference type="PIRSR" id="PIRSR000114-1"/>
    </source>
</evidence>
<dbReference type="GO" id="GO:0141152">
    <property type="term" value="F:glycerol-3-phosphate dehydrogenase (NAD+) activity"/>
    <property type="evidence" value="ECO:0007669"/>
    <property type="project" value="RHEA"/>
</dbReference>
<evidence type="ECO:0000256" key="13">
    <source>
        <dbReference type="RuleBase" id="RU000439"/>
    </source>
</evidence>